<evidence type="ECO:0000259" key="2">
    <source>
        <dbReference type="Pfam" id="PF09335"/>
    </source>
</evidence>
<feature type="transmembrane region" description="Helical" evidence="1">
    <location>
        <begin position="39"/>
        <end position="63"/>
    </location>
</feature>
<keyword evidence="1" id="KW-1133">Transmembrane helix</keyword>
<feature type="transmembrane region" description="Helical" evidence="1">
    <location>
        <begin position="12"/>
        <end position="33"/>
    </location>
</feature>
<dbReference type="PANTHER" id="PTHR42709:SF2">
    <property type="entry name" value="INNER MEMBRANE PROTEIN YOHD"/>
    <property type="match status" value="1"/>
</dbReference>
<dbReference type="Proteomes" id="UP001433638">
    <property type="component" value="Unassembled WGS sequence"/>
</dbReference>
<dbReference type="PANTHER" id="PTHR42709">
    <property type="entry name" value="ALKALINE PHOSPHATASE LIKE PROTEIN"/>
    <property type="match status" value="1"/>
</dbReference>
<feature type="transmembrane region" description="Helical" evidence="1">
    <location>
        <begin position="158"/>
        <end position="178"/>
    </location>
</feature>
<name>A0ABV1M1H8_9NEIS</name>
<dbReference type="EMBL" id="JBEFLD010000003">
    <property type="protein sequence ID" value="MEQ6290082.1"/>
    <property type="molecule type" value="Genomic_DNA"/>
</dbReference>
<dbReference type="Pfam" id="PF09335">
    <property type="entry name" value="VTT_dom"/>
    <property type="match status" value="1"/>
</dbReference>
<reference evidence="3" key="1">
    <citation type="submission" date="2024-06" db="EMBL/GenBank/DDBJ databases">
        <title>Genome sequence of Vogesella sp. MAHUQ-64.</title>
        <authorList>
            <person name="Huq M.A."/>
        </authorList>
    </citation>
    <scope>NUCLEOTIDE SEQUENCE</scope>
    <source>
        <strain evidence="3">MAHUQ-64</strain>
    </source>
</reference>
<accession>A0ABV1M1H8</accession>
<keyword evidence="1" id="KW-0812">Transmembrane</keyword>
<evidence type="ECO:0000256" key="1">
    <source>
        <dbReference type="SAM" id="Phobius"/>
    </source>
</evidence>
<feature type="transmembrane region" description="Helical" evidence="1">
    <location>
        <begin position="123"/>
        <end position="146"/>
    </location>
</feature>
<proteinExistence type="predicted"/>
<keyword evidence="4" id="KW-1185">Reference proteome</keyword>
<organism evidence="3 4">
    <name type="scientific">Vogesella oryzagri</name>
    <dbReference type="NCBI Taxonomy" id="3160864"/>
    <lineage>
        <taxon>Bacteria</taxon>
        <taxon>Pseudomonadati</taxon>
        <taxon>Pseudomonadota</taxon>
        <taxon>Betaproteobacteria</taxon>
        <taxon>Neisseriales</taxon>
        <taxon>Chromobacteriaceae</taxon>
        <taxon>Vogesella</taxon>
    </lineage>
</organism>
<evidence type="ECO:0000313" key="3">
    <source>
        <dbReference type="EMBL" id="MEQ6290082.1"/>
    </source>
</evidence>
<comment type="caution">
    <text evidence="3">The sequence shown here is derived from an EMBL/GenBank/DDBJ whole genome shotgun (WGS) entry which is preliminary data.</text>
</comment>
<feature type="domain" description="VTT" evidence="2">
    <location>
        <begin position="23"/>
        <end position="142"/>
    </location>
</feature>
<protein>
    <submittedName>
        <fullName evidence="3">DedA family protein</fullName>
    </submittedName>
</protein>
<dbReference type="InterPro" id="IPR051311">
    <property type="entry name" value="DedA_domain"/>
</dbReference>
<dbReference type="InterPro" id="IPR032816">
    <property type="entry name" value="VTT_dom"/>
</dbReference>
<sequence>MTLAQLLADYGYLAVFCGTVLEGESILLLAGFAAHQGYLSWPLVVLLALCGGTLGDQLFFWLGRRYNTALLRRLPAGEQRAEQVNRLLLRYDAGVIIGVRFMYGLRVIGPIVIGMSRVPAWRFVCFNLLGAAIWAPLIAGTGFLFGQSLQWLFADLKRYQETALLAAIALLIVGKLLLRWRQRRRSDHIRVDE</sequence>
<gene>
    <name evidence="3" type="ORF">ABNW52_05555</name>
</gene>
<evidence type="ECO:0000313" key="4">
    <source>
        <dbReference type="Proteomes" id="UP001433638"/>
    </source>
</evidence>
<keyword evidence="1" id="KW-0472">Membrane</keyword>
<dbReference type="RefSeq" id="WP_349585191.1">
    <property type="nucleotide sequence ID" value="NZ_JBEFLD010000003.1"/>
</dbReference>